<gene>
    <name evidence="1" type="ORF">Mame_04079</name>
</gene>
<proteinExistence type="predicted"/>
<dbReference type="EMBL" id="CP020330">
    <property type="protein sequence ID" value="AQZ53379.1"/>
    <property type="molecule type" value="Genomic_DNA"/>
</dbReference>
<dbReference type="STRING" id="1122214.Mame_04079"/>
<dbReference type="RefSeq" id="WP_155122158.1">
    <property type="nucleotide sequence ID" value="NZ_AQWH01000027.1"/>
</dbReference>
<name>A0A1U9Z6L6_9HYPH</name>
<evidence type="ECO:0000313" key="1">
    <source>
        <dbReference type="EMBL" id="AQZ53379.1"/>
    </source>
</evidence>
<keyword evidence="1" id="KW-0472">Membrane</keyword>
<dbReference type="Proteomes" id="UP000191135">
    <property type="component" value="Chromosome"/>
</dbReference>
<dbReference type="eggNOG" id="COG5662">
    <property type="taxonomic scope" value="Bacteria"/>
</dbReference>
<keyword evidence="2" id="KW-1185">Reference proteome</keyword>
<dbReference type="AlphaFoldDB" id="A0A1U9Z6L6"/>
<reference evidence="1 2" key="1">
    <citation type="submission" date="2017-03" db="EMBL/GenBank/DDBJ databases">
        <title>Foreign affairs: Plasmid Transfer between Roseobacters and Rhizobia.</title>
        <authorList>
            <person name="Bartling P."/>
            <person name="Bunk B."/>
            <person name="Overmann J."/>
            <person name="Brinkmann H."/>
            <person name="Petersen J."/>
        </authorList>
    </citation>
    <scope>NUCLEOTIDE SEQUENCE [LARGE SCALE GENOMIC DNA]</scope>
    <source>
        <strain evidence="1 2">MACL11</strain>
    </source>
</reference>
<evidence type="ECO:0000313" key="2">
    <source>
        <dbReference type="Proteomes" id="UP000191135"/>
    </source>
</evidence>
<organism evidence="1 2">
    <name type="scientific">Martelella mediterranea DSM 17316</name>
    <dbReference type="NCBI Taxonomy" id="1122214"/>
    <lineage>
        <taxon>Bacteria</taxon>
        <taxon>Pseudomonadati</taxon>
        <taxon>Pseudomonadota</taxon>
        <taxon>Alphaproteobacteria</taxon>
        <taxon>Hyphomicrobiales</taxon>
        <taxon>Aurantimonadaceae</taxon>
        <taxon>Martelella</taxon>
    </lineage>
</organism>
<dbReference type="KEGG" id="mmed:Mame_04079"/>
<protein>
    <submittedName>
        <fullName evidence="1">Putative transmembrane transcriptional regulator (Anti-sigma factor)</fullName>
    </submittedName>
</protein>
<keyword evidence="1" id="KW-0812">Transmembrane</keyword>
<sequence>MDSAVIKSRPKRAAGRRRWMAGAACAVFLGIGVAVGASLSRDSGASHVVDLSLDQSNDWIDDVCASFRVFGRKYQPLVDVGPDDDAAFAELVQRTIGIDMTVPTFEEGASIFEGARVVAIDRAPGIELFYRNAAGDLLSVFVLARPASPDNQVTDVQETIRDDLIVSWWQGERTLVAVVGPSSDANMPELAQAAYLKL</sequence>
<dbReference type="OrthoDB" id="7187254at2"/>
<accession>A0A1U9Z6L6</accession>